<accession>A0A6C0CC26</accession>
<protein>
    <submittedName>
        <fullName evidence="1">Uncharacterized protein</fullName>
    </submittedName>
</protein>
<proteinExistence type="predicted"/>
<sequence length="352" mass="40776">MKLNIYRLYISHKDSPKFDIPEVNVKNISLSNDPSPKLIKYGFNKTTDNFNVIDLMKDDHYKIGLNFDFDRTDAESINVVGKKTFNITGIDHNFCMFWEILNLFGMLAIDQTILTNIKNTMTNITSVYNKMTKAKVNTKIYETMPPKEKASLIVNKYSDVDLEEDAVVHLIINDLQRSIPLAAPGSSMIFQIFSCQTAIMTELIFFMMSLFNEAYIIKPLTSSDLSNEKFLVLGDMKKKVSMFDIPKKYSSSTYMSSLNIDLPVEYVTIIQCINSELIPQKFLMYNNIQAYIRSKMYEGAQYQELYRCQNKNIASWIEMFTDFSKFEDLLKSTLDKSDKKCILSRRIENVFD</sequence>
<dbReference type="AlphaFoldDB" id="A0A6C0CC26"/>
<dbReference type="Gene3D" id="3.40.50.12760">
    <property type="match status" value="1"/>
</dbReference>
<dbReference type="EMBL" id="MN739363">
    <property type="protein sequence ID" value="QHT01074.1"/>
    <property type="molecule type" value="Genomic_DNA"/>
</dbReference>
<organism evidence="1">
    <name type="scientific">viral metagenome</name>
    <dbReference type="NCBI Taxonomy" id="1070528"/>
    <lineage>
        <taxon>unclassified sequences</taxon>
        <taxon>metagenomes</taxon>
        <taxon>organismal metagenomes</taxon>
    </lineage>
</organism>
<name>A0A6C0CC26_9ZZZZ</name>
<evidence type="ECO:0000313" key="1">
    <source>
        <dbReference type="EMBL" id="QHT01074.1"/>
    </source>
</evidence>
<reference evidence="1" key="1">
    <citation type="journal article" date="2020" name="Nature">
        <title>Giant virus diversity and host interactions through global metagenomics.</title>
        <authorList>
            <person name="Schulz F."/>
            <person name="Roux S."/>
            <person name="Paez-Espino D."/>
            <person name="Jungbluth S."/>
            <person name="Walsh D.A."/>
            <person name="Denef V.J."/>
            <person name="McMahon K.D."/>
            <person name="Konstantinidis K.T."/>
            <person name="Eloe-Fadrosh E.A."/>
            <person name="Kyrpides N.C."/>
            <person name="Woyke T."/>
        </authorList>
    </citation>
    <scope>NUCLEOTIDE SEQUENCE</scope>
    <source>
        <strain evidence="1">GVMAG-M-3300020192-26</strain>
    </source>
</reference>